<feature type="region of interest" description="Disordered" evidence="1">
    <location>
        <begin position="188"/>
        <end position="251"/>
    </location>
</feature>
<evidence type="ECO:0000313" key="3">
    <source>
        <dbReference type="EMBL" id="SEL48210.1"/>
    </source>
</evidence>
<feature type="chain" id="PRO_5011587935" evidence="2">
    <location>
        <begin position="28"/>
        <end position="269"/>
    </location>
</feature>
<evidence type="ECO:0000256" key="1">
    <source>
        <dbReference type="SAM" id="MobiDB-lite"/>
    </source>
</evidence>
<dbReference type="InterPro" id="IPR006311">
    <property type="entry name" value="TAT_signal"/>
</dbReference>
<name>A0A1H7QJB3_9NOCA</name>
<dbReference type="PROSITE" id="PS51318">
    <property type="entry name" value="TAT"/>
    <property type="match status" value="1"/>
</dbReference>
<keyword evidence="2" id="KW-0732">Signal</keyword>
<evidence type="ECO:0000256" key="2">
    <source>
        <dbReference type="SAM" id="SignalP"/>
    </source>
</evidence>
<dbReference type="Gene3D" id="3.30.300.50">
    <property type="match status" value="1"/>
</dbReference>
<feature type="non-terminal residue" evidence="3">
    <location>
        <position position="269"/>
    </location>
</feature>
<dbReference type="InterPro" id="IPR035070">
    <property type="entry name" value="Streptogrisin_prodomain"/>
</dbReference>
<sequence>MRSTRARRAAMIGTAALLLVAPCVALAQAEPAAPAPALPADMVAAIQRDLGLSPDQYLERAQTGQELATFAETLRGKFPAAFSGAWLDEAGTPLVGLTDGPDKAAARTAVEAAGYHVKDQTRSERTLSDLHDQLDTWIQQLPAPLAGLVNGTVIDPAANDIALEVKDTAGGQGLQLPDFLNFVRVAKGPALDSPEPPALGSSGSSDPTRPTEPTKTTEPTTTTTKPTEPTTTKPSEPTSTITLDPITAAPNSNEYTLTAKITPAAAGGT</sequence>
<dbReference type="InterPro" id="IPR037295">
    <property type="entry name" value="Alpha-lytic_protease_prodomain"/>
</dbReference>
<dbReference type="EMBL" id="FOAW01000009">
    <property type="protein sequence ID" value="SEL48210.1"/>
    <property type="molecule type" value="Genomic_DNA"/>
</dbReference>
<protein>
    <submittedName>
        <fullName evidence="3">Uncharacterized protein</fullName>
    </submittedName>
</protein>
<reference evidence="4" key="1">
    <citation type="submission" date="2016-10" db="EMBL/GenBank/DDBJ databases">
        <authorList>
            <person name="Varghese N."/>
            <person name="Submissions S."/>
        </authorList>
    </citation>
    <scope>NUCLEOTIDE SEQUENCE [LARGE SCALE GENOMIC DNA]</scope>
    <source>
        <strain evidence="4">DSM 44675</strain>
    </source>
</reference>
<organism evidence="3 4">
    <name type="scientific">Rhodococcus maanshanensis</name>
    <dbReference type="NCBI Taxonomy" id="183556"/>
    <lineage>
        <taxon>Bacteria</taxon>
        <taxon>Bacillati</taxon>
        <taxon>Actinomycetota</taxon>
        <taxon>Actinomycetes</taxon>
        <taxon>Mycobacteriales</taxon>
        <taxon>Nocardiaceae</taxon>
        <taxon>Rhodococcus</taxon>
    </lineage>
</organism>
<feature type="compositionally biased region" description="Low complexity" evidence="1">
    <location>
        <begin position="207"/>
        <end position="240"/>
    </location>
</feature>
<dbReference type="SUPFAM" id="SSF54806">
    <property type="entry name" value="Alpha-lytic protease prodomain"/>
    <property type="match status" value="1"/>
</dbReference>
<feature type="signal peptide" evidence="2">
    <location>
        <begin position="1"/>
        <end position="27"/>
    </location>
</feature>
<dbReference type="Proteomes" id="UP000198677">
    <property type="component" value="Unassembled WGS sequence"/>
</dbReference>
<gene>
    <name evidence="3" type="ORF">SAMN05444583_109204</name>
</gene>
<accession>A0A1H7QJB3</accession>
<proteinExistence type="predicted"/>
<keyword evidence="4" id="KW-1185">Reference proteome</keyword>
<evidence type="ECO:0000313" key="4">
    <source>
        <dbReference type="Proteomes" id="UP000198677"/>
    </source>
</evidence>
<dbReference type="AlphaFoldDB" id="A0A1H7QJB3"/>